<feature type="region of interest" description="Disordered" evidence="4">
    <location>
        <begin position="539"/>
        <end position="558"/>
    </location>
</feature>
<dbReference type="Gene3D" id="1.10.3140.10">
    <property type="entry name" value="4-hydroxybutyryl-coa dehydratase, domain 1"/>
    <property type="match status" value="1"/>
</dbReference>
<evidence type="ECO:0000259" key="6">
    <source>
        <dbReference type="Pfam" id="PF11794"/>
    </source>
</evidence>
<evidence type="ECO:0000256" key="2">
    <source>
        <dbReference type="ARBA" id="ARBA00022827"/>
    </source>
</evidence>
<keyword evidence="7" id="KW-0503">Monooxygenase</keyword>
<protein>
    <submittedName>
        <fullName evidence="7">2,4,6-trichlorophenol monooxygenase</fullName>
    </submittedName>
</protein>
<dbReference type="InterPro" id="IPR024674">
    <property type="entry name" value="HpaB/PvcC/4-BUDH_N"/>
</dbReference>
<evidence type="ECO:0000313" key="8">
    <source>
        <dbReference type="Proteomes" id="UP000326179"/>
    </source>
</evidence>
<dbReference type="InterPro" id="IPR009100">
    <property type="entry name" value="AcylCoA_DH/oxidase_NM_dom_sf"/>
</dbReference>
<dbReference type="Proteomes" id="UP000326179">
    <property type="component" value="Chromosome"/>
</dbReference>
<proteinExistence type="predicted"/>
<evidence type="ECO:0000313" key="7">
    <source>
        <dbReference type="EMBL" id="QFZ72286.1"/>
    </source>
</evidence>
<dbReference type="GO" id="GO:0016627">
    <property type="term" value="F:oxidoreductase activity, acting on the CH-CH group of donors"/>
    <property type="evidence" value="ECO:0007669"/>
    <property type="project" value="InterPro"/>
</dbReference>
<dbReference type="Gene3D" id="2.40.110.10">
    <property type="entry name" value="Butyryl-CoA Dehydrogenase, subunit A, domain 2"/>
    <property type="match status" value="1"/>
</dbReference>
<feature type="region of interest" description="Disordered" evidence="4">
    <location>
        <begin position="201"/>
        <end position="220"/>
    </location>
</feature>
<feature type="domain" description="HpaB/PvcC/4-BUDH C-terminal" evidence="5">
    <location>
        <begin position="336"/>
        <end position="521"/>
    </location>
</feature>
<keyword evidence="8" id="KW-1185">Reference proteome</keyword>
<keyword evidence="1" id="KW-0285">Flavoprotein</keyword>
<evidence type="ECO:0000256" key="4">
    <source>
        <dbReference type="SAM" id="MobiDB-lite"/>
    </source>
</evidence>
<dbReference type="AlphaFoldDB" id="A0A5Q0L6E8"/>
<keyword evidence="3" id="KW-0560">Oxidoreductase</keyword>
<keyword evidence="2" id="KW-0274">FAD</keyword>
<dbReference type="KEGG" id="sfy:GFH48_02550"/>
<feature type="compositionally biased region" description="Basic and acidic residues" evidence="4">
    <location>
        <begin position="549"/>
        <end position="558"/>
    </location>
</feature>
<accession>A0A5Q0L6E8</accession>
<reference evidence="7 8" key="1">
    <citation type="submission" date="2019-10" db="EMBL/GenBank/DDBJ databases">
        <title>A novel species.</title>
        <authorList>
            <person name="Gao J."/>
        </authorList>
    </citation>
    <scope>NUCLEOTIDE SEQUENCE [LARGE SCALE GENOMIC DNA]</scope>
    <source>
        <strain evidence="7 8">QMT-28</strain>
    </source>
</reference>
<dbReference type="Pfam" id="PF11794">
    <property type="entry name" value="HpaB_N"/>
    <property type="match status" value="1"/>
</dbReference>
<dbReference type="PANTHER" id="PTHR36117:SF3">
    <property type="entry name" value="4-HYDROXYPHENYLACETATE 3-MONOOXYGENASE-RELATED"/>
    <property type="match status" value="1"/>
</dbReference>
<evidence type="ECO:0000259" key="5">
    <source>
        <dbReference type="Pfam" id="PF03241"/>
    </source>
</evidence>
<dbReference type="InterPro" id="IPR036250">
    <property type="entry name" value="AcylCo_DH-like_C"/>
</dbReference>
<dbReference type="SUPFAM" id="SSF47203">
    <property type="entry name" value="Acyl-CoA dehydrogenase C-terminal domain-like"/>
    <property type="match status" value="1"/>
</dbReference>
<dbReference type="GO" id="GO:0004497">
    <property type="term" value="F:monooxygenase activity"/>
    <property type="evidence" value="ECO:0007669"/>
    <property type="project" value="UniProtKB-KW"/>
</dbReference>
<organism evidence="7 8">
    <name type="scientific">Streptomyces fagopyri</name>
    <dbReference type="NCBI Taxonomy" id="2662397"/>
    <lineage>
        <taxon>Bacteria</taxon>
        <taxon>Bacillati</taxon>
        <taxon>Actinomycetota</taxon>
        <taxon>Actinomycetes</taxon>
        <taxon>Kitasatosporales</taxon>
        <taxon>Streptomycetaceae</taxon>
        <taxon>Streptomyces</taxon>
    </lineage>
</organism>
<sequence>MAQGRVRPQRGFARDHGFHPGECRFRAVGSPCRDACSVPTGSLAPGEEHDVRTGKEYLAALNDGRKVWVGDEVVDNVATHPKTRAYARSLAAFYDLHHRADLEDVMTFVDEDGVRRSMTWFQHRSADDLRRKRQYLETVQRELGGGAVPRTPDVNNYVLLTYVDDPEPWSSQSVGTDGRDLTAGLLDFWNEVRDGDLNATPAFVDPQADRSRDSAQGDSPALRVVATSDEGITVRGVKAISTGAAFGDRIHIGVFYRPGIVAEQIIYGAVKPNTPGVTIICRESNVRDGEEVEHPLAAQGDELDCIIVFEDVLIPWNRVFHIGNPQHAALYPQRVFDWLHYHSLVRAMVKAELMLGLALLITEHIGTYQLPPIQARIARFAGFHQTLKAHVYGSEAQGFFTPGGIFKPNVLMFDFGRAYYIEHITELVHELIDLSGRAALIYPTEGQWQQPELRPWLEALQTGPVGRPHDRLKISRVIRDMFLSDWGDRISVFENFNGTPLLAIRTLTMKRAEMSPNGAMADLARQVCGISGVSDQEETDYQAQANYARRQDASRQDA</sequence>
<dbReference type="Pfam" id="PF03241">
    <property type="entry name" value="HpaB"/>
    <property type="match status" value="1"/>
</dbReference>
<evidence type="ECO:0000256" key="3">
    <source>
        <dbReference type="ARBA" id="ARBA00023002"/>
    </source>
</evidence>
<dbReference type="Gene3D" id="1.20.140.10">
    <property type="entry name" value="Butyryl-CoA Dehydrogenase, subunit A, domain 3"/>
    <property type="match status" value="1"/>
</dbReference>
<gene>
    <name evidence="7" type="ORF">GFH48_02550</name>
</gene>
<dbReference type="PANTHER" id="PTHR36117">
    <property type="entry name" value="4-HYDROXYPHENYLACETATE 3-MONOOXYGENASE-RELATED"/>
    <property type="match status" value="1"/>
</dbReference>
<dbReference type="InterPro" id="IPR046373">
    <property type="entry name" value="Acyl-CoA_Oxase/DH_mid-dom_sf"/>
</dbReference>
<dbReference type="InterPro" id="IPR024719">
    <property type="entry name" value="HpaB/PvcC/4-BUDH_C"/>
</dbReference>
<dbReference type="SUPFAM" id="SSF56645">
    <property type="entry name" value="Acyl-CoA dehydrogenase NM domain-like"/>
    <property type="match status" value="1"/>
</dbReference>
<dbReference type="InterPro" id="IPR004925">
    <property type="entry name" value="HpaB/PvcC/4-BUDH"/>
</dbReference>
<feature type="domain" description="HpaB/PvcC/4-BUDH N-terminal" evidence="6">
    <location>
        <begin position="53"/>
        <end position="320"/>
    </location>
</feature>
<evidence type="ECO:0000256" key="1">
    <source>
        <dbReference type="ARBA" id="ARBA00022630"/>
    </source>
</evidence>
<name>A0A5Q0L6E8_9ACTN</name>
<dbReference type="EMBL" id="CP045643">
    <property type="protein sequence ID" value="QFZ72286.1"/>
    <property type="molecule type" value="Genomic_DNA"/>
</dbReference>